<feature type="region of interest" description="Disordered" evidence="1">
    <location>
        <begin position="44"/>
        <end position="90"/>
    </location>
</feature>
<reference evidence="3" key="1">
    <citation type="journal article" date="2019" name="Int. J. Syst. Evol. Microbiol.">
        <title>The Global Catalogue of Microorganisms (GCM) 10K type strain sequencing project: providing services to taxonomists for standard genome sequencing and annotation.</title>
        <authorList>
            <consortium name="The Broad Institute Genomics Platform"/>
            <consortium name="The Broad Institute Genome Sequencing Center for Infectious Disease"/>
            <person name="Wu L."/>
            <person name="Ma J."/>
        </authorList>
    </citation>
    <scope>NUCLEOTIDE SEQUENCE [LARGE SCALE GENOMIC DNA]</scope>
    <source>
        <strain evidence="3">CCUG 53252</strain>
    </source>
</reference>
<evidence type="ECO:0000313" key="3">
    <source>
        <dbReference type="Proteomes" id="UP001595751"/>
    </source>
</evidence>
<sequence>MRIHAPNSDFSGRVGADTFVDGVCNNPTITQLEYYHRQGYTVDLSDTDANTDDPVGRTVDDEPDTGTDPTDSAPGEPVVDAEPPAGNASAKAWAEFLESRGIEVPEGAKRAELKDLWELHADTDLTEEADDAEVAD</sequence>
<dbReference type="RefSeq" id="WP_290289478.1">
    <property type="nucleotide sequence ID" value="NZ_CP047211.1"/>
</dbReference>
<proteinExistence type="predicted"/>
<gene>
    <name evidence="2" type="ORF">ACFORJ_07855</name>
</gene>
<evidence type="ECO:0000256" key="1">
    <source>
        <dbReference type="SAM" id="MobiDB-lite"/>
    </source>
</evidence>
<dbReference type="EMBL" id="JBHRZN010000002">
    <property type="protein sequence ID" value="MFC3850078.1"/>
    <property type="molecule type" value="Genomic_DNA"/>
</dbReference>
<dbReference type="Proteomes" id="UP001595751">
    <property type="component" value="Unassembled WGS sequence"/>
</dbReference>
<keyword evidence="3" id="KW-1185">Reference proteome</keyword>
<evidence type="ECO:0000313" key="2">
    <source>
        <dbReference type="EMBL" id="MFC3850078.1"/>
    </source>
</evidence>
<organism evidence="2 3">
    <name type="scientific">Corynebacterium hansenii</name>
    <dbReference type="NCBI Taxonomy" id="394964"/>
    <lineage>
        <taxon>Bacteria</taxon>
        <taxon>Bacillati</taxon>
        <taxon>Actinomycetota</taxon>
        <taxon>Actinomycetes</taxon>
        <taxon>Mycobacteriales</taxon>
        <taxon>Corynebacteriaceae</taxon>
        <taxon>Corynebacterium</taxon>
    </lineage>
</organism>
<evidence type="ECO:0008006" key="4">
    <source>
        <dbReference type="Google" id="ProtNLM"/>
    </source>
</evidence>
<comment type="caution">
    <text evidence="2">The sequence shown here is derived from an EMBL/GenBank/DDBJ whole genome shotgun (WGS) entry which is preliminary data.</text>
</comment>
<accession>A0ABV7ZQN0</accession>
<name>A0ABV7ZQN0_9CORY</name>
<protein>
    <recommendedName>
        <fullName evidence="4">HeH/LEM domain-containing protein</fullName>
    </recommendedName>
</protein>